<sequence>MTGLAAIPYLLTASLVGPRLGLAVFFASIVSGQLIGSVVLDHIGAFGTTVRPISLARLMGIGALLLGVVLVRGTD</sequence>
<evidence type="ECO:0008006" key="3">
    <source>
        <dbReference type="Google" id="ProtNLM"/>
    </source>
</evidence>
<evidence type="ECO:0000256" key="1">
    <source>
        <dbReference type="SAM" id="Phobius"/>
    </source>
</evidence>
<accession>A0A6J4V4T5</accession>
<keyword evidence="1" id="KW-1133">Transmembrane helix</keyword>
<dbReference type="Pfam" id="PF04657">
    <property type="entry name" value="DMT_YdcZ"/>
    <property type="match status" value="1"/>
</dbReference>
<reference evidence="2" key="1">
    <citation type="submission" date="2020-02" db="EMBL/GenBank/DDBJ databases">
        <authorList>
            <person name="Meier V. D."/>
        </authorList>
    </citation>
    <scope>NUCLEOTIDE SEQUENCE</scope>
    <source>
        <strain evidence="2">AVDCRST_MAG87</strain>
    </source>
</reference>
<dbReference type="EMBL" id="CADCWJ010000416">
    <property type="protein sequence ID" value="CAA9564718.1"/>
    <property type="molecule type" value="Genomic_DNA"/>
</dbReference>
<proteinExistence type="predicted"/>
<evidence type="ECO:0000313" key="2">
    <source>
        <dbReference type="EMBL" id="CAA9564718.1"/>
    </source>
</evidence>
<feature type="transmembrane region" description="Helical" evidence="1">
    <location>
        <begin position="55"/>
        <end position="73"/>
    </location>
</feature>
<gene>
    <name evidence="2" type="ORF">AVDCRST_MAG87-1854</name>
</gene>
<protein>
    <recommendedName>
        <fullName evidence="3">Integral membrane protein</fullName>
    </recommendedName>
</protein>
<name>A0A6J4V4T5_9BACT</name>
<keyword evidence="1" id="KW-0472">Membrane</keyword>
<keyword evidence="1" id="KW-0812">Transmembrane</keyword>
<dbReference type="AlphaFoldDB" id="A0A6J4V4T5"/>
<organism evidence="2">
    <name type="scientific">uncultured Thermomicrobiales bacterium</name>
    <dbReference type="NCBI Taxonomy" id="1645740"/>
    <lineage>
        <taxon>Bacteria</taxon>
        <taxon>Pseudomonadati</taxon>
        <taxon>Thermomicrobiota</taxon>
        <taxon>Thermomicrobia</taxon>
        <taxon>Thermomicrobiales</taxon>
        <taxon>environmental samples</taxon>
    </lineage>
</organism>
<dbReference type="InterPro" id="IPR006750">
    <property type="entry name" value="YdcZ"/>
</dbReference>